<dbReference type="AlphaFoldDB" id="A0AA86R7I7"/>
<dbReference type="EMBL" id="CATOUU010001024">
    <property type="protein sequence ID" value="CAI9967489.1"/>
    <property type="molecule type" value="Genomic_DNA"/>
</dbReference>
<accession>A0AA86R7I7</accession>
<keyword evidence="3" id="KW-1185">Reference proteome</keyword>
<evidence type="ECO:0000313" key="3">
    <source>
        <dbReference type="Proteomes" id="UP001642409"/>
    </source>
</evidence>
<reference evidence="1" key="1">
    <citation type="submission" date="2023-06" db="EMBL/GenBank/DDBJ databases">
        <authorList>
            <person name="Kurt Z."/>
        </authorList>
    </citation>
    <scope>NUCLEOTIDE SEQUENCE</scope>
</reference>
<proteinExistence type="predicted"/>
<evidence type="ECO:0000313" key="2">
    <source>
        <dbReference type="EMBL" id="CAL6062590.1"/>
    </source>
</evidence>
<organism evidence="1">
    <name type="scientific">Hexamita inflata</name>
    <dbReference type="NCBI Taxonomy" id="28002"/>
    <lineage>
        <taxon>Eukaryota</taxon>
        <taxon>Metamonada</taxon>
        <taxon>Diplomonadida</taxon>
        <taxon>Hexamitidae</taxon>
        <taxon>Hexamitinae</taxon>
        <taxon>Hexamita</taxon>
    </lineage>
</organism>
<gene>
    <name evidence="2" type="ORF">HINF_LOCUS50260</name>
    <name evidence="1" type="ORF">HINF_LOCUS55134</name>
</gene>
<dbReference type="EMBL" id="CAXDID020000240">
    <property type="protein sequence ID" value="CAL6062590.1"/>
    <property type="molecule type" value="Genomic_DNA"/>
</dbReference>
<name>A0AA86R7I7_9EUKA</name>
<evidence type="ECO:0000313" key="1">
    <source>
        <dbReference type="EMBL" id="CAI9967489.1"/>
    </source>
</evidence>
<reference evidence="2 3" key="2">
    <citation type="submission" date="2024-07" db="EMBL/GenBank/DDBJ databases">
        <authorList>
            <person name="Akdeniz Z."/>
        </authorList>
    </citation>
    <scope>NUCLEOTIDE SEQUENCE [LARGE SCALE GENOMIC DNA]</scope>
</reference>
<protein>
    <submittedName>
        <fullName evidence="2">Hypothetical_protein</fullName>
    </submittedName>
</protein>
<sequence>MQTIIRTNISDGIDPATGQNADKKRVETAFVRVPLHQNFHQACLSNQSQEMPINKAFKRPLFVYHFMKVFTRRAQTQLIYQNQLIIFLLTVTSAMDLTVNSQFHRNSKLLFS</sequence>
<comment type="caution">
    <text evidence="1">The sequence shown here is derived from an EMBL/GenBank/DDBJ whole genome shotgun (WGS) entry which is preliminary data.</text>
</comment>
<dbReference type="Proteomes" id="UP001642409">
    <property type="component" value="Unassembled WGS sequence"/>
</dbReference>